<name>A0ABP1FU22_9CHLO</name>
<organism evidence="2 3">
    <name type="scientific">Coccomyxa viridis</name>
    <dbReference type="NCBI Taxonomy" id="1274662"/>
    <lineage>
        <taxon>Eukaryota</taxon>
        <taxon>Viridiplantae</taxon>
        <taxon>Chlorophyta</taxon>
        <taxon>core chlorophytes</taxon>
        <taxon>Trebouxiophyceae</taxon>
        <taxon>Trebouxiophyceae incertae sedis</taxon>
        <taxon>Coccomyxaceae</taxon>
        <taxon>Coccomyxa</taxon>
    </lineage>
</organism>
<feature type="compositionally biased region" description="Polar residues" evidence="1">
    <location>
        <begin position="122"/>
        <end position="133"/>
    </location>
</feature>
<protein>
    <submittedName>
        <fullName evidence="2">G3123 protein</fullName>
    </submittedName>
</protein>
<evidence type="ECO:0000313" key="2">
    <source>
        <dbReference type="EMBL" id="CAL5221007.1"/>
    </source>
</evidence>
<comment type="caution">
    <text evidence="2">The sequence shown here is derived from an EMBL/GenBank/DDBJ whole genome shotgun (WGS) entry which is preliminary data.</text>
</comment>
<feature type="region of interest" description="Disordered" evidence="1">
    <location>
        <begin position="103"/>
        <end position="142"/>
    </location>
</feature>
<sequence length="593" mass="62187">MQDESRPACIDGRFEGRSCRAACRGMTLESLRGSYEARCCPSDQQDHVGCSRVEKRDQLAQNTSKHAPVQMTGTPGHAQGKSASAPAAPLLASAGEHTLKSYEAHGVSRSSPDTPLSDRLKTSSYTETLSRSAGSRGAKTGAAASLGSGAAAHADEASCSASGSLSDRSINVCFNSASPGQACRGVQMLSLSAVDNSAAHAQRSSQGDSACPAATVGPILAFKDPQGIYDNPFARNRSSGADNARQLRRKLSGKSGSHKQSERHRLGRQGSNGLAQGQLSLLLKQQREESRPPNPSAASPVSRRKQHSLLSMQLKSLGNDSAIAAAAGASSVGVPGQRRALPCRATSAMEPLRAPSNDPVDSPHHAPPAQFWQTTLACASSAPRPNLASTLQDPPVLGRGLPMAMSEGLPGSASCSDKEDIVDQDEEHLRHHVQNWLDAALAVSGRGMGSTPLPHHTTISPLVDRAPVHKQTAQLGQQLVSPEAMELIQAMDKSLVTPARSESGFPGPLTLPVDISGNVLTGGFQAVCAGFSPAGRHAKVPPRQVSGQLTNLHRARTCQGSLRDPDEVLEAGHLGSWAERVFVHLPDGHRSKD</sequence>
<reference evidence="2 3" key="1">
    <citation type="submission" date="2024-06" db="EMBL/GenBank/DDBJ databases">
        <authorList>
            <person name="Kraege A."/>
            <person name="Thomma B."/>
        </authorList>
    </citation>
    <scope>NUCLEOTIDE SEQUENCE [LARGE SCALE GENOMIC DNA]</scope>
</reference>
<feature type="region of interest" description="Disordered" evidence="1">
    <location>
        <begin position="230"/>
        <end position="274"/>
    </location>
</feature>
<gene>
    <name evidence="2" type="primary">g3123</name>
    <name evidence="2" type="ORF">VP750_LOCUS2666</name>
</gene>
<feature type="region of interest" description="Disordered" evidence="1">
    <location>
        <begin position="286"/>
        <end position="307"/>
    </location>
</feature>
<dbReference type="Proteomes" id="UP001497392">
    <property type="component" value="Unassembled WGS sequence"/>
</dbReference>
<keyword evidence="3" id="KW-1185">Reference proteome</keyword>
<dbReference type="EMBL" id="CAXHTA020000004">
    <property type="protein sequence ID" value="CAL5221007.1"/>
    <property type="molecule type" value="Genomic_DNA"/>
</dbReference>
<evidence type="ECO:0000313" key="3">
    <source>
        <dbReference type="Proteomes" id="UP001497392"/>
    </source>
</evidence>
<feature type="region of interest" description="Disordered" evidence="1">
    <location>
        <begin position="58"/>
        <end position="85"/>
    </location>
</feature>
<evidence type="ECO:0000256" key="1">
    <source>
        <dbReference type="SAM" id="MobiDB-lite"/>
    </source>
</evidence>
<proteinExistence type="predicted"/>
<accession>A0ABP1FU22</accession>